<keyword evidence="3" id="KW-1185">Reference proteome</keyword>
<gene>
    <name evidence="2" type="ORF">DFH08DRAFT_1086890</name>
</gene>
<accession>A0AAD6ZCH3</accession>
<evidence type="ECO:0000313" key="2">
    <source>
        <dbReference type="EMBL" id="KAJ7315355.1"/>
    </source>
</evidence>
<reference evidence="2" key="1">
    <citation type="submission" date="2023-03" db="EMBL/GenBank/DDBJ databases">
        <title>Massive genome expansion in bonnet fungi (Mycena s.s.) driven by repeated elements and novel gene families across ecological guilds.</title>
        <authorList>
            <consortium name="Lawrence Berkeley National Laboratory"/>
            <person name="Harder C.B."/>
            <person name="Miyauchi S."/>
            <person name="Viragh M."/>
            <person name="Kuo A."/>
            <person name="Thoen E."/>
            <person name="Andreopoulos B."/>
            <person name="Lu D."/>
            <person name="Skrede I."/>
            <person name="Drula E."/>
            <person name="Henrissat B."/>
            <person name="Morin E."/>
            <person name="Kohler A."/>
            <person name="Barry K."/>
            <person name="LaButti K."/>
            <person name="Morin E."/>
            <person name="Salamov A."/>
            <person name="Lipzen A."/>
            <person name="Mereny Z."/>
            <person name="Hegedus B."/>
            <person name="Baldrian P."/>
            <person name="Stursova M."/>
            <person name="Weitz H."/>
            <person name="Taylor A."/>
            <person name="Grigoriev I.V."/>
            <person name="Nagy L.G."/>
            <person name="Martin F."/>
            <person name="Kauserud H."/>
        </authorList>
    </citation>
    <scope>NUCLEOTIDE SEQUENCE</scope>
    <source>
        <strain evidence="2">CBHHK002</strain>
    </source>
</reference>
<keyword evidence="1" id="KW-0732">Signal</keyword>
<evidence type="ECO:0008006" key="4">
    <source>
        <dbReference type="Google" id="ProtNLM"/>
    </source>
</evidence>
<organism evidence="2 3">
    <name type="scientific">Mycena albidolilacea</name>
    <dbReference type="NCBI Taxonomy" id="1033008"/>
    <lineage>
        <taxon>Eukaryota</taxon>
        <taxon>Fungi</taxon>
        <taxon>Dikarya</taxon>
        <taxon>Basidiomycota</taxon>
        <taxon>Agaricomycotina</taxon>
        <taxon>Agaricomycetes</taxon>
        <taxon>Agaricomycetidae</taxon>
        <taxon>Agaricales</taxon>
        <taxon>Marasmiineae</taxon>
        <taxon>Mycenaceae</taxon>
        <taxon>Mycena</taxon>
    </lineage>
</organism>
<dbReference type="EMBL" id="JARIHO010000062">
    <property type="protein sequence ID" value="KAJ7315355.1"/>
    <property type="molecule type" value="Genomic_DNA"/>
</dbReference>
<sequence length="195" mass="19061">MPSFSQITALATVVLAAFTTAAPVARDAASDLLPLPAVFQSLLSELTPVAAELSSIVSSNATAEVVGPLTGEIQSILTGGVAQISALAGAPLSTILSTADGVIDATGAAQLLAPVLTIVFSATQDVLNVVDNSPAAAVITPLLNEAIGALNPVLSTAAPLVNGLFAALGPLIGPLVNTLDGLGLAPVVGLLGSII</sequence>
<dbReference type="AlphaFoldDB" id="A0AAD6ZCH3"/>
<protein>
    <recommendedName>
        <fullName evidence="4">PE-PGRS family protein</fullName>
    </recommendedName>
</protein>
<name>A0AAD6ZCH3_9AGAR</name>
<comment type="caution">
    <text evidence="2">The sequence shown here is derived from an EMBL/GenBank/DDBJ whole genome shotgun (WGS) entry which is preliminary data.</text>
</comment>
<evidence type="ECO:0000313" key="3">
    <source>
        <dbReference type="Proteomes" id="UP001218218"/>
    </source>
</evidence>
<dbReference type="Proteomes" id="UP001218218">
    <property type="component" value="Unassembled WGS sequence"/>
</dbReference>
<feature type="signal peptide" evidence="1">
    <location>
        <begin position="1"/>
        <end position="21"/>
    </location>
</feature>
<feature type="chain" id="PRO_5042119713" description="PE-PGRS family protein" evidence="1">
    <location>
        <begin position="22"/>
        <end position="195"/>
    </location>
</feature>
<proteinExistence type="predicted"/>
<evidence type="ECO:0000256" key="1">
    <source>
        <dbReference type="SAM" id="SignalP"/>
    </source>
</evidence>